<dbReference type="EMBL" id="WWCU01000001">
    <property type="protein sequence ID" value="MYN05818.1"/>
    <property type="molecule type" value="Genomic_DNA"/>
</dbReference>
<dbReference type="AlphaFoldDB" id="A0A7X4KKA5"/>
<evidence type="ECO:0000313" key="2">
    <source>
        <dbReference type="Proteomes" id="UP000450676"/>
    </source>
</evidence>
<dbReference type="Proteomes" id="UP000450676">
    <property type="component" value="Unassembled WGS sequence"/>
</dbReference>
<dbReference type="RefSeq" id="WP_161070214.1">
    <property type="nucleotide sequence ID" value="NZ_CP086370.1"/>
</dbReference>
<keyword evidence="2" id="KW-1185">Reference proteome</keyword>
<reference evidence="1 2" key="1">
    <citation type="submission" date="2019-12" db="EMBL/GenBank/DDBJ databases">
        <title>Novel species isolated from a subtropical stream in China.</title>
        <authorList>
            <person name="Lu H."/>
        </authorList>
    </citation>
    <scope>NUCLEOTIDE SEQUENCE [LARGE SCALE GENOMIC DNA]</scope>
    <source>
        <strain evidence="1 2">FT127W</strain>
    </source>
</reference>
<name>A0A7X4KKA5_9BURK</name>
<sequence length="141" mass="16090">MFPLFWNWSPQFFLPWSGSVRQDIELDRFFNAIPRAAGDGVIEQAAFKRASYGSQLGWITEVLLEAMKDVPADENSPLGKLRLANADIQRMKLERHYLAAGDISGERIADYLRTLRQQDGARYEQLSQQLLHLLQPPAKSD</sequence>
<protein>
    <submittedName>
        <fullName evidence="1">Uncharacterized protein</fullName>
    </submittedName>
</protein>
<accession>A0A7X4KKA5</accession>
<comment type="caution">
    <text evidence="1">The sequence shown here is derived from an EMBL/GenBank/DDBJ whole genome shotgun (WGS) entry which is preliminary data.</text>
</comment>
<proteinExistence type="predicted"/>
<organism evidence="1 2">
    <name type="scientific">Pseudoduganella aquatica</name>
    <dbReference type="NCBI Taxonomy" id="2660641"/>
    <lineage>
        <taxon>Bacteria</taxon>
        <taxon>Pseudomonadati</taxon>
        <taxon>Pseudomonadota</taxon>
        <taxon>Betaproteobacteria</taxon>
        <taxon>Burkholderiales</taxon>
        <taxon>Oxalobacteraceae</taxon>
        <taxon>Telluria group</taxon>
        <taxon>Pseudoduganella</taxon>
    </lineage>
</organism>
<evidence type="ECO:0000313" key="1">
    <source>
        <dbReference type="EMBL" id="MYN05818.1"/>
    </source>
</evidence>
<gene>
    <name evidence="1" type="ORF">GTP77_00535</name>
</gene>